<dbReference type="Proteomes" id="UP000256373">
    <property type="component" value="Unassembled WGS sequence"/>
</dbReference>
<organism evidence="2 3">
    <name type="scientific">Dyadobacter luteus</name>
    <dbReference type="NCBI Taxonomy" id="2259619"/>
    <lineage>
        <taxon>Bacteria</taxon>
        <taxon>Pseudomonadati</taxon>
        <taxon>Bacteroidota</taxon>
        <taxon>Cytophagia</taxon>
        <taxon>Cytophagales</taxon>
        <taxon>Spirosomataceae</taxon>
        <taxon>Dyadobacter</taxon>
    </lineage>
</organism>
<dbReference type="EMBL" id="QNUL01000002">
    <property type="protein sequence ID" value="REA63633.1"/>
    <property type="molecule type" value="Genomic_DNA"/>
</dbReference>
<feature type="compositionally biased region" description="Polar residues" evidence="1">
    <location>
        <begin position="220"/>
        <end position="250"/>
    </location>
</feature>
<comment type="caution">
    <text evidence="2">The sequence shown here is derived from an EMBL/GenBank/DDBJ whole genome shotgun (WGS) entry which is preliminary data.</text>
</comment>
<name>A0A3D8YG67_9BACT</name>
<evidence type="ECO:0008006" key="4">
    <source>
        <dbReference type="Google" id="ProtNLM"/>
    </source>
</evidence>
<sequence length="262" mass="30228">MNQKNFDYLKDQIKYSGFGEGLESQLKENMQKQAPEFTLHHQNTFGKDETSSALHFKKSPSSDMYFFNSYQVSVKKQDQTEKISQSFYIEKNNSITLKEAFNLMHGRAVNKDLTNKEGQSYNAWVQLDYKNTDQAGSYKLKQFHQNYGFEIEKALAKLPIKELGNQQDKTRLVESLQKGNRQSVTFIENGTEQKRLIEANPQFKSITVYDGNEKRIRQQLSEKQAEKQTLSQKKGQQVTQQPDENDQSSVKAGKRKGLSVSQ</sequence>
<feature type="region of interest" description="Disordered" evidence="1">
    <location>
        <begin position="220"/>
        <end position="262"/>
    </location>
</feature>
<evidence type="ECO:0000313" key="2">
    <source>
        <dbReference type="EMBL" id="REA63633.1"/>
    </source>
</evidence>
<dbReference type="OrthoDB" id="6372253at2"/>
<feature type="compositionally biased region" description="Basic residues" evidence="1">
    <location>
        <begin position="252"/>
        <end position="262"/>
    </location>
</feature>
<proteinExistence type="predicted"/>
<evidence type="ECO:0000256" key="1">
    <source>
        <dbReference type="SAM" id="MobiDB-lite"/>
    </source>
</evidence>
<evidence type="ECO:0000313" key="3">
    <source>
        <dbReference type="Proteomes" id="UP000256373"/>
    </source>
</evidence>
<accession>A0A3D8YG67</accession>
<dbReference type="AlphaFoldDB" id="A0A3D8YG67"/>
<reference evidence="2 3" key="1">
    <citation type="submission" date="2018-07" db="EMBL/GenBank/DDBJ databases">
        <title>Dyadobacter roseus sp. nov., isolated from rose rhizosphere soil.</title>
        <authorList>
            <person name="Chen L."/>
        </authorList>
    </citation>
    <scope>NUCLEOTIDE SEQUENCE [LARGE SCALE GENOMIC DNA]</scope>
    <source>
        <strain evidence="2 3">RS19</strain>
    </source>
</reference>
<dbReference type="RefSeq" id="WP_115829382.1">
    <property type="nucleotide sequence ID" value="NZ_QNUL01000002.1"/>
</dbReference>
<protein>
    <recommendedName>
        <fullName evidence="4">DUF3945 domain-containing protein</fullName>
    </recommendedName>
</protein>
<keyword evidence="3" id="KW-1185">Reference proteome</keyword>
<gene>
    <name evidence="2" type="ORF">DSL64_04115</name>
</gene>